<keyword evidence="1" id="KW-0812">Transmembrane</keyword>
<protein>
    <submittedName>
        <fullName evidence="3">Uncharacterized protein</fullName>
    </submittedName>
</protein>
<name>A0A4V2UMZ8_9FIRM</name>
<dbReference type="AlphaFoldDB" id="A0A4V2UMZ8"/>
<dbReference type="RefSeq" id="WP_116442330.1">
    <property type="nucleotide sequence ID" value="NZ_BHEO01000008.1"/>
</dbReference>
<reference evidence="3 4" key="2">
    <citation type="submission" date="2019-03" db="EMBL/GenBank/DDBJ databases">
        <title>Genomic Encyclopedia of Type Strains, Phase IV (KMG-IV): sequencing the most valuable type-strain genomes for metagenomic binning, comparative biology and taxonomic classification.</title>
        <authorList>
            <person name="Goeker M."/>
        </authorList>
    </citation>
    <scope>NUCLEOTIDE SEQUENCE [LARGE SCALE GENOMIC DNA]</scope>
    <source>
        <strain evidence="3 4">DSM 103426</strain>
    </source>
</reference>
<evidence type="ECO:0000256" key="1">
    <source>
        <dbReference type="SAM" id="Phobius"/>
    </source>
</evidence>
<comment type="caution">
    <text evidence="3">The sequence shown here is derived from an EMBL/GenBank/DDBJ whole genome shotgun (WGS) entry which is preliminary data.</text>
</comment>
<sequence>MKYIWICSEANTWSSYYYDEQTEEFFVFDNKKGGNGLAVGVLSGISLIIYALVRNIEKPIPFDKNLLYWISLGLGVIVGAIVSGYLLRRAKRKVEENARVYPCGLEEKRKLAKQNRKSFLQHMVLMAIFIGVCVGYRFLMIWIVPSVLVYAFFNSVMCMITILLITGFVGNHPLKGWKIAGKILKGE</sequence>
<evidence type="ECO:0000313" key="5">
    <source>
        <dbReference type="Proteomes" id="UP000702954"/>
    </source>
</evidence>
<reference evidence="2 5" key="1">
    <citation type="journal article" date="2018" name="Int. J. Syst. Evol. Microbiol.">
        <title>Draft Genome Sequence of Faecalimonas umbilicata JCM 30896T, an Acetate-Producing Bacterium Isolated from Human Feces.</title>
        <authorList>
            <person name="Sakamoto M."/>
            <person name="Ikeyama N."/>
            <person name="Yuki M."/>
            <person name="Ohkuma M."/>
        </authorList>
    </citation>
    <scope>NUCLEOTIDE SEQUENCE [LARGE SCALE GENOMIC DNA]</scope>
    <source>
        <strain evidence="2 5">EGH7</strain>
    </source>
</reference>
<feature type="transmembrane region" description="Helical" evidence="1">
    <location>
        <begin position="36"/>
        <end position="54"/>
    </location>
</feature>
<keyword evidence="5" id="KW-1185">Reference proteome</keyword>
<keyword evidence="1" id="KW-1133">Transmembrane helix</keyword>
<evidence type="ECO:0000313" key="4">
    <source>
        <dbReference type="Proteomes" id="UP000294613"/>
    </source>
</evidence>
<feature type="transmembrane region" description="Helical" evidence="1">
    <location>
        <begin position="149"/>
        <end position="169"/>
    </location>
</feature>
<feature type="transmembrane region" description="Helical" evidence="1">
    <location>
        <begin position="66"/>
        <end position="87"/>
    </location>
</feature>
<dbReference type="Proteomes" id="UP000702954">
    <property type="component" value="Unassembled WGS sequence"/>
</dbReference>
<feature type="transmembrane region" description="Helical" evidence="1">
    <location>
        <begin position="119"/>
        <end position="143"/>
    </location>
</feature>
<accession>A0A4V2UMZ8</accession>
<dbReference type="EMBL" id="BHEO01000008">
    <property type="protein sequence ID" value="GBU06434.1"/>
    <property type="molecule type" value="Genomic_DNA"/>
</dbReference>
<evidence type="ECO:0000313" key="3">
    <source>
        <dbReference type="EMBL" id="TCS60101.1"/>
    </source>
</evidence>
<dbReference type="Proteomes" id="UP000294613">
    <property type="component" value="Unassembled WGS sequence"/>
</dbReference>
<dbReference type="EMBL" id="SLZV01000046">
    <property type="protein sequence ID" value="TCS60101.1"/>
    <property type="molecule type" value="Genomic_DNA"/>
</dbReference>
<keyword evidence="1" id="KW-0472">Membrane</keyword>
<gene>
    <name evidence="3" type="ORF">EDD74_14611</name>
    <name evidence="2" type="ORF">FAEUMB_29750</name>
</gene>
<proteinExistence type="predicted"/>
<evidence type="ECO:0000313" key="2">
    <source>
        <dbReference type="EMBL" id="GBU06434.1"/>
    </source>
</evidence>
<organism evidence="3 4">
    <name type="scientific">Faecalimonas umbilicata</name>
    <dbReference type="NCBI Taxonomy" id="1912855"/>
    <lineage>
        <taxon>Bacteria</taxon>
        <taxon>Bacillati</taxon>
        <taxon>Bacillota</taxon>
        <taxon>Clostridia</taxon>
        <taxon>Lachnospirales</taxon>
        <taxon>Lachnospiraceae</taxon>
        <taxon>Faecalimonas</taxon>
    </lineage>
</organism>